<dbReference type="GO" id="GO:0008381">
    <property type="term" value="F:mechanosensitive monoatomic ion channel activity"/>
    <property type="evidence" value="ECO:0007669"/>
    <property type="project" value="InterPro"/>
</dbReference>
<dbReference type="Gene3D" id="1.10.287.1260">
    <property type="match status" value="1"/>
</dbReference>
<sequence>MILNWLTLMAVEAIDTPLDTSFLDTIWKKITSVELWVNVGERVLWSIFIVILGMIIIKIVNRIIENFLLKKISLRPGKAQISLKRNKTLLSMLQNSVTVFGWFVIVVTILEIFNIPVGTLLAGAGIAGLAIGFGAQSLVKDMITGFFIILENQFDKGDFVKFTNQGSPIAEGQVVYLGLRSSKVLGYNSEMYMVPNGTIGEVVNFSKENSIAFLEFYLPIDTDISRIERLLSVYVEENWQKNESIVEPPQLLGVQDFISGQLQYRIMFITRPMEQFQVLRDYRKNIQTLLKNNEIILGVPSVEFNEEKK</sequence>
<reference evidence="10 11" key="2">
    <citation type="submission" date="2023-10" db="EMBL/GenBank/DDBJ databases">
        <authorList>
            <person name="Choi B."/>
        </authorList>
    </citation>
    <scope>NUCLEOTIDE SEQUENCE [LARGE SCALE GENOMIC DNA]</scope>
    <source>
        <strain evidence="10 11">UMB0959</strain>
    </source>
</reference>
<dbReference type="SUPFAM" id="SSF82689">
    <property type="entry name" value="Mechanosensitive channel protein MscS (YggB), C-terminal domain"/>
    <property type="match status" value="1"/>
</dbReference>
<dbReference type="AlphaFoldDB" id="A0AAF0YL06"/>
<dbReference type="InterPro" id="IPR045276">
    <property type="entry name" value="YbiO_bact"/>
</dbReference>
<organism evidence="10 11">
    <name type="scientific">Nosocomiicoccus massiliensis</name>
    <dbReference type="NCBI Taxonomy" id="1232430"/>
    <lineage>
        <taxon>Bacteria</taxon>
        <taxon>Bacillati</taxon>
        <taxon>Bacillota</taxon>
        <taxon>Bacilli</taxon>
        <taxon>Bacillales</taxon>
        <taxon>Staphylococcaceae</taxon>
        <taxon>Nosocomiicoccus</taxon>
    </lineage>
</organism>
<evidence type="ECO:0000256" key="5">
    <source>
        <dbReference type="ARBA" id="ARBA00022989"/>
    </source>
</evidence>
<evidence type="ECO:0000313" key="10">
    <source>
        <dbReference type="EMBL" id="WOS95684.1"/>
    </source>
</evidence>
<accession>A0AAF0YL06</accession>
<keyword evidence="11" id="KW-1185">Reference proteome</keyword>
<keyword evidence="5 7" id="KW-1133">Transmembrane helix</keyword>
<dbReference type="GO" id="GO:0005886">
    <property type="term" value="C:plasma membrane"/>
    <property type="evidence" value="ECO:0007669"/>
    <property type="project" value="UniProtKB-SubCell"/>
</dbReference>
<keyword evidence="4 7" id="KW-0812">Transmembrane</keyword>
<dbReference type="SUPFAM" id="SSF50182">
    <property type="entry name" value="Sm-like ribonucleoproteins"/>
    <property type="match status" value="1"/>
</dbReference>
<dbReference type="InterPro" id="IPR023408">
    <property type="entry name" value="MscS_beta-dom_sf"/>
</dbReference>
<dbReference type="PANTHER" id="PTHR30460:SF0">
    <property type="entry name" value="MODERATE CONDUCTANCE MECHANOSENSITIVE CHANNEL YBIO"/>
    <property type="match status" value="1"/>
</dbReference>
<feature type="transmembrane region" description="Helical" evidence="7">
    <location>
        <begin position="43"/>
        <end position="68"/>
    </location>
</feature>
<evidence type="ECO:0000256" key="7">
    <source>
        <dbReference type="SAM" id="Phobius"/>
    </source>
</evidence>
<evidence type="ECO:0000259" key="9">
    <source>
        <dbReference type="Pfam" id="PF21088"/>
    </source>
</evidence>
<dbReference type="SUPFAM" id="SSF82861">
    <property type="entry name" value="Mechanosensitive channel protein MscS (YggB), transmembrane region"/>
    <property type="match status" value="1"/>
</dbReference>
<keyword evidence="6 7" id="KW-0472">Membrane</keyword>
<feature type="domain" description="Mechanosensitive ion channel MscS" evidence="8">
    <location>
        <begin position="138"/>
        <end position="207"/>
    </location>
</feature>
<keyword evidence="3" id="KW-1003">Cell membrane</keyword>
<gene>
    <name evidence="10" type="ORF">CJ229_006200</name>
</gene>
<dbReference type="KEGG" id="nmy:CJ229_006200"/>
<feature type="transmembrane region" description="Helical" evidence="7">
    <location>
        <begin position="119"/>
        <end position="139"/>
    </location>
</feature>
<dbReference type="Gene3D" id="2.30.30.60">
    <property type="match status" value="1"/>
</dbReference>
<evidence type="ECO:0000256" key="6">
    <source>
        <dbReference type="ARBA" id="ARBA00023136"/>
    </source>
</evidence>
<evidence type="ECO:0000313" key="11">
    <source>
        <dbReference type="Proteomes" id="UP000243626"/>
    </source>
</evidence>
<dbReference type="InterPro" id="IPR011066">
    <property type="entry name" value="MscS_channel_C_sf"/>
</dbReference>
<proteinExistence type="inferred from homology"/>
<name>A0AAF0YL06_9STAP</name>
<dbReference type="InterPro" id="IPR006685">
    <property type="entry name" value="MscS_channel_2nd"/>
</dbReference>
<dbReference type="Pfam" id="PF00924">
    <property type="entry name" value="MS_channel_2nd"/>
    <property type="match status" value="1"/>
</dbReference>
<dbReference type="InterPro" id="IPR049142">
    <property type="entry name" value="MS_channel_1st"/>
</dbReference>
<feature type="domain" description="Mechanosensitive ion channel transmembrane helices 2/3" evidence="9">
    <location>
        <begin position="98"/>
        <end position="136"/>
    </location>
</feature>
<comment type="similarity">
    <text evidence="2">Belongs to the MscS (TC 1.A.23) family.</text>
</comment>
<dbReference type="PANTHER" id="PTHR30460">
    <property type="entry name" value="MODERATE CONDUCTANCE MECHANOSENSITIVE CHANNEL YBIO"/>
    <property type="match status" value="1"/>
</dbReference>
<dbReference type="InterPro" id="IPR011014">
    <property type="entry name" value="MscS_channel_TM-2"/>
</dbReference>
<dbReference type="EMBL" id="CP136964">
    <property type="protein sequence ID" value="WOS95684.1"/>
    <property type="molecule type" value="Genomic_DNA"/>
</dbReference>
<dbReference type="Proteomes" id="UP000243626">
    <property type="component" value="Chromosome"/>
</dbReference>
<feature type="transmembrane region" description="Helical" evidence="7">
    <location>
        <begin position="89"/>
        <end position="113"/>
    </location>
</feature>
<reference evidence="11" key="1">
    <citation type="submission" date="2017-09" db="EMBL/GenBank/DDBJ databases">
        <title>Bacterial strain isolated from the female urinary microbiota.</title>
        <authorList>
            <person name="Thomas-White K."/>
            <person name="Kumar N."/>
            <person name="Forster S."/>
            <person name="Putonti C."/>
            <person name="Lawley T."/>
            <person name="Wolfe A.J."/>
        </authorList>
    </citation>
    <scope>NUCLEOTIDE SEQUENCE [LARGE SCALE GENOMIC DNA]</scope>
    <source>
        <strain evidence="11">UMB0959</strain>
    </source>
</reference>
<comment type="subcellular location">
    <subcellularLocation>
        <location evidence="1">Cell membrane</location>
        <topology evidence="1">Multi-pass membrane protein</topology>
    </subcellularLocation>
</comment>
<dbReference type="Pfam" id="PF21088">
    <property type="entry name" value="MS_channel_1st"/>
    <property type="match status" value="1"/>
</dbReference>
<evidence type="ECO:0000256" key="1">
    <source>
        <dbReference type="ARBA" id="ARBA00004651"/>
    </source>
</evidence>
<evidence type="ECO:0000256" key="3">
    <source>
        <dbReference type="ARBA" id="ARBA00022475"/>
    </source>
</evidence>
<evidence type="ECO:0000256" key="2">
    <source>
        <dbReference type="ARBA" id="ARBA00008017"/>
    </source>
</evidence>
<dbReference type="InterPro" id="IPR010920">
    <property type="entry name" value="LSM_dom_sf"/>
</dbReference>
<dbReference type="RefSeq" id="WP_102167059.1">
    <property type="nucleotide sequence ID" value="NZ_CP136964.1"/>
</dbReference>
<evidence type="ECO:0000256" key="4">
    <source>
        <dbReference type="ARBA" id="ARBA00022692"/>
    </source>
</evidence>
<protein>
    <submittedName>
        <fullName evidence="10">Mechanosensitive ion channel family protein</fullName>
    </submittedName>
</protein>
<evidence type="ECO:0000259" key="8">
    <source>
        <dbReference type="Pfam" id="PF00924"/>
    </source>
</evidence>
<dbReference type="Gene3D" id="3.30.70.100">
    <property type="match status" value="1"/>
</dbReference>